<dbReference type="AlphaFoldDB" id="A0A2R4WT88"/>
<dbReference type="EMBL" id="CP028843">
    <property type="protein sequence ID" value="AWB24732.1"/>
    <property type="molecule type" value="Genomic_DNA"/>
</dbReference>
<organism evidence="1 2">
    <name type="scientific">Methylobacterium currus</name>
    <dbReference type="NCBI Taxonomy" id="2051553"/>
    <lineage>
        <taxon>Bacteria</taxon>
        <taxon>Pseudomonadati</taxon>
        <taxon>Pseudomonadota</taxon>
        <taxon>Alphaproteobacteria</taxon>
        <taxon>Hyphomicrobiales</taxon>
        <taxon>Methylobacteriaceae</taxon>
        <taxon>Methylobacterium</taxon>
    </lineage>
</organism>
<evidence type="ECO:0000313" key="1">
    <source>
        <dbReference type="EMBL" id="AWB24732.1"/>
    </source>
</evidence>
<sequence length="126" mass="13659">MDEFEPPPQGAIFVFGANLAGRHGKGAALVAKRQYGAIQGQGEGLMGQSYGIPTKGPERTGTLSILPLGQIEWHVIRFLQLAHDRPDLTFFVTRIGCGHAGYHDDEISPFFATAPDNCILPAGWRI</sequence>
<name>A0A2R4WT88_9HYPH</name>
<dbReference type="Proteomes" id="UP000244755">
    <property type="component" value="Chromosome 1"/>
</dbReference>
<reference evidence="1 2" key="1">
    <citation type="submission" date="2018-04" db="EMBL/GenBank/DDBJ databases">
        <title>Methylobacterium sp. PR1016A genome.</title>
        <authorList>
            <person name="Park W."/>
        </authorList>
    </citation>
    <scope>NUCLEOTIDE SEQUENCE [LARGE SCALE GENOMIC DNA]</scope>
    <source>
        <strain evidence="1 2">PR1016A</strain>
    </source>
</reference>
<dbReference type="OrthoDB" id="489040at2"/>
<gene>
    <name evidence="1" type="ORF">DA075_06670</name>
</gene>
<accession>A0A2R4WT88</accession>
<protein>
    <submittedName>
        <fullName evidence="1">Uncharacterized protein</fullName>
    </submittedName>
</protein>
<evidence type="ECO:0000313" key="2">
    <source>
        <dbReference type="Proteomes" id="UP000244755"/>
    </source>
</evidence>
<proteinExistence type="predicted"/>
<dbReference type="KEGG" id="mee:DA075_06670"/>
<keyword evidence="2" id="KW-1185">Reference proteome</keyword>